<keyword evidence="2" id="KW-0378">Hydrolase</keyword>
<name>A0AAW7YWY3_9STAP</name>
<comment type="similarity">
    <text evidence="1">Belongs to the metallo-dependent hydrolases superfamily. NagA family.</text>
</comment>
<dbReference type="Proteomes" id="UP001170310">
    <property type="component" value="Unassembled WGS sequence"/>
</dbReference>
<evidence type="ECO:0000313" key="3">
    <source>
        <dbReference type="EMBL" id="MDO6575216.1"/>
    </source>
</evidence>
<sequence length="89" mass="9576">SVLIENGHITSVVPNQQVSPQIRSIDLNGSVLSAGFVDLQLNGCGGVMLNGDFSTRNLEIMHQSNIKSGTTNFMPTLITTDDEEMQQAV</sequence>
<dbReference type="AlphaFoldDB" id="A0AAW7YWY3"/>
<keyword evidence="4" id="KW-1185">Reference proteome</keyword>
<evidence type="ECO:0008006" key="5">
    <source>
        <dbReference type="Google" id="ProtNLM"/>
    </source>
</evidence>
<protein>
    <recommendedName>
        <fullName evidence="5">N-acetylglucosamine-6-phosphate deacetylase</fullName>
    </recommendedName>
</protein>
<feature type="non-terminal residue" evidence="3">
    <location>
        <position position="89"/>
    </location>
</feature>
<evidence type="ECO:0000256" key="2">
    <source>
        <dbReference type="ARBA" id="ARBA00022801"/>
    </source>
</evidence>
<dbReference type="EMBL" id="JAUOQO010000359">
    <property type="protein sequence ID" value="MDO6575216.1"/>
    <property type="molecule type" value="Genomic_DNA"/>
</dbReference>
<accession>A0AAW7YWY3</accession>
<organism evidence="3 4">
    <name type="scientific">Staphylococcus pasteuri_A</name>
    <dbReference type="NCBI Taxonomy" id="3062664"/>
    <lineage>
        <taxon>Bacteria</taxon>
        <taxon>Bacillati</taxon>
        <taxon>Bacillota</taxon>
        <taxon>Bacilli</taxon>
        <taxon>Bacillales</taxon>
        <taxon>Staphylococcaceae</taxon>
        <taxon>Staphylococcus</taxon>
    </lineage>
</organism>
<gene>
    <name evidence="3" type="ORF">Q4528_13960</name>
</gene>
<dbReference type="PANTHER" id="PTHR11113">
    <property type="entry name" value="N-ACETYLGLUCOSAMINE-6-PHOSPHATE DEACETYLASE"/>
    <property type="match status" value="1"/>
</dbReference>
<evidence type="ECO:0000256" key="1">
    <source>
        <dbReference type="ARBA" id="ARBA00010716"/>
    </source>
</evidence>
<dbReference type="Gene3D" id="2.30.40.10">
    <property type="entry name" value="Urease, subunit C, domain 1"/>
    <property type="match status" value="1"/>
</dbReference>
<dbReference type="Gene3D" id="3.20.20.140">
    <property type="entry name" value="Metal-dependent hydrolases"/>
    <property type="match status" value="1"/>
</dbReference>
<comment type="caution">
    <text evidence="3">The sequence shown here is derived from an EMBL/GenBank/DDBJ whole genome shotgun (WGS) entry which is preliminary data.</text>
</comment>
<dbReference type="SUPFAM" id="SSF51556">
    <property type="entry name" value="Metallo-dependent hydrolases"/>
    <property type="match status" value="1"/>
</dbReference>
<dbReference type="GO" id="GO:0006046">
    <property type="term" value="P:N-acetylglucosamine catabolic process"/>
    <property type="evidence" value="ECO:0007669"/>
    <property type="project" value="TreeGrafter"/>
</dbReference>
<feature type="non-terminal residue" evidence="3">
    <location>
        <position position="1"/>
    </location>
</feature>
<dbReference type="SUPFAM" id="SSF51338">
    <property type="entry name" value="Composite domain of metallo-dependent hydrolases"/>
    <property type="match status" value="1"/>
</dbReference>
<reference evidence="3" key="1">
    <citation type="submission" date="2023-07" db="EMBL/GenBank/DDBJ databases">
        <title>Genome content predicts the carbon catabolic preferences of heterotrophic bacteria.</title>
        <authorList>
            <person name="Gralka M."/>
        </authorList>
    </citation>
    <scope>NUCLEOTIDE SEQUENCE</scope>
    <source>
        <strain evidence="3">E2R20</strain>
    </source>
</reference>
<evidence type="ECO:0000313" key="4">
    <source>
        <dbReference type="Proteomes" id="UP001170310"/>
    </source>
</evidence>
<proteinExistence type="inferred from homology"/>
<dbReference type="PANTHER" id="PTHR11113:SF14">
    <property type="entry name" value="N-ACETYLGLUCOSAMINE-6-PHOSPHATE DEACETYLASE"/>
    <property type="match status" value="1"/>
</dbReference>
<dbReference type="InterPro" id="IPR032466">
    <property type="entry name" value="Metal_Hydrolase"/>
</dbReference>
<dbReference type="GO" id="GO:0008448">
    <property type="term" value="F:N-acetylglucosamine-6-phosphate deacetylase activity"/>
    <property type="evidence" value="ECO:0007669"/>
    <property type="project" value="TreeGrafter"/>
</dbReference>
<dbReference type="InterPro" id="IPR011059">
    <property type="entry name" value="Metal-dep_hydrolase_composite"/>
</dbReference>